<dbReference type="CDD" id="cd00567">
    <property type="entry name" value="ACAD"/>
    <property type="match status" value="1"/>
</dbReference>
<evidence type="ECO:0000313" key="9">
    <source>
        <dbReference type="EMBL" id="OZY57840.1"/>
    </source>
</evidence>
<dbReference type="PANTHER" id="PTHR43884">
    <property type="entry name" value="ACYL-COA DEHYDROGENASE"/>
    <property type="match status" value="1"/>
</dbReference>
<comment type="cofactor">
    <cofactor evidence="1 5">
        <name>FAD</name>
        <dbReference type="ChEBI" id="CHEBI:57692"/>
    </cofactor>
</comment>
<dbReference type="Pfam" id="PF02771">
    <property type="entry name" value="Acyl-CoA_dh_N"/>
    <property type="match status" value="1"/>
</dbReference>
<evidence type="ECO:0000256" key="2">
    <source>
        <dbReference type="ARBA" id="ARBA00009347"/>
    </source>
</evidence>
<dbReference type="InterPro" id="IPR009100">
    <property type="entry name" value="AcylCoA_DH/oxidase_NM_dom_sf"/>
</dbReference>
<protein>
    <submittedName>
        <fullName evidence="9">Acyl-CoA dehydrogenase</fullName>
    </submittedName>
</protein>
<dbReference type="SUPFAM" id="SSF47203">
    <property type="entry name" value="Acyl-CoA dehydrogenase C-terminal domain-like"/>
    <property type="match status" value="1"/>
</dbReference>
<evidence type="ECO:0000256" key="3">
    <source>
        <dbReference type="ARBA" id="ARBA00022630"/>
    </source>
</evidence>
<reference evidence="9 10" key="1">
    <citation type="submission" date="2017-08" db="EMBL/GenBank/DDBJ databases">
        <title>Genomic and metabolic characterisation of spoilage-associated Pseudomonas species.</title>
        <authorList>
            <person name="Stanborough T."/>
            <person name="Fegan N."/>
            <person name="Powell S.M."/>
            <person name="Singh T."/>
            <person name="Tamplin M.L."/>
            <person name="Chandry P.S."/>
        </authorList>
    </citation>
    <scope>NUCLEOTIDE SEQUENCE [LARGE SCALE GENOMIC DNA]</scope>
    <source>
        <strain evidence="9 10">L1802</strain>
    </source>
</reference>
<dbReference type="InterPro" id="IPR009075">
    <property type="entry name" value="AcylCo_DH/oxidase_C"/>
</dbReference>
<dbReference type="InterPro" id="IPR046373">
    <property type="entry name" value="Acyl-CoA_Oxase/DH_mid-dom_sf"/>
</dbReference>
<evidence type="ECO:0000256" key="5">
    <source>
        <dbReference type="RuleBase" id="RU362125"/>
    </source>
</evidence>
<dbReference type="InterPro" id="IPR006091">
    <property type="entry name" value="Acyl-CoA_Oxase/DH_mid-dom"/>
</dbReference>
<dbReference type="EMBL" id="NQKI01000039">
    <property type="protein sequence ID" value="OZY57840.1"/>
    <property type="molecule type" value="Genomic_DNA"/>
</dbReference>
<dbReference type="Gene3D" id="1.10.540.10">
    <property type="entry name" value="Acyl-CoA dehydrogenase/oxidase, N-terminal domain"/>
    <property type="match status" value="1"/>
</dbReference>
<evidence type="ECO:0000259" key="7">
    <source>
        <dbReference type="Pfam" id="PF02770"/>
    </source>
</evidence>
<feature type="domain" description="Acyl-CoA oxidase/dehydrogenase middle" evidence="7">
    <location>
        <begin position="124"/>
        <end position="212"/>
    </location>
</feature>
<dbReference type="GO" id="GO:0050660">
    <property type="term" value="F:flavin adenine dinucleotide binding"/>
    <property type="evidence" value="ECO:0007669"/>
    <property type="project" value="InterPro"/>
</dbReference>
<sequence>MNIEWQGAQDIKDIYGCLIDTELNVSVEARDQASAVITHAQMQKFAGLGIYTYNLPEAWGGLGWKYAPWGHVLEKIGYLSLDVSFPFLISVRMSFITALLAVQRADINDVYIKDLIEGKKAGAFAYTENADAFSFLSCAVPEKGAEYYVLNGLKAIVTGAETADIFLMFVRAETADIQVFLVRADDPGVAITPRAMHGCRSTGIATVEMVNVRVHKSRLLIATDGLSFAQRYFLNCRRALQTTLFLGRARAVIEATLAYLHTTVRHQRPLIDLQHVQALVGEMYILLESARTSVFYALNRQDRAESDPYWDSVSSSAKYQAVEAVNKIAALALNVTGGWGYTESSGIGRAQRDFASLIAGADPQEKLKVDIGIQKIHEMEMHNQRCHQ</sequence>
<proteinExistence type="inferred from homology"/>
<feature type="domain" description="Acyl-CoA dehydrogenase/oxidase N-terminal" evidence="8">
    <location>
        <begin position="19"/>
        <end position="118"/>
    </location>
</feature>
<dbReference type="Proteomes" id="UP000215788">
    <property type="component" value="Unassembled WGS sequence"/>
</dbReference>
<dbReference type="Pfam" id="PF00441">
    <property type="entry name" value="Acyl-CoA_dh_1"/>
    <property type="match status" value="1"/>
</dbReference>
<dbReference type="RefSeq" id="WP_094994867.1">
    <property type="nucleotide sequence ID" value="NZ_NQKI01000039.1"/>
</dbReference>
<organism evidence="9 10">
    <name type="scientific">Pseudomonas lundensis</name>
    <dbReference type="NCBI Taxonomy" id="86185"/>
    <lineage>
        <taxon>Bacteria</taxon>
        <taxon>Pseudomonadati</taxon>
        <taxon>Pseudomonadota</taxon>
        <taxon>Gammaproteobacteria</taxon>
        <taxon>Pseudomonadales</taxon>
        <taxon>Pseudomonadaceae</taxon>
        <taxon>Pseudomonas</taxon>
    </lineage>
</organism>
<keyword evidence="5" id="KW-0560">Oxidoreductase</keyword>
<accession>A0A266N631</accession>
<evidence type="ECO:0000256" key="1">
    <source>
        <dbReference type="ARBA" id="ARBA00001974"/>
    </source>
</evidence>
<keyword evidence="4 5" id="KW-0274">FAD</keyword>
<dbReference type="GO" id="GO:0003995">
    <property type="term" value="F:acyl-CoA dehydrogenase activity"/>
    <property type="evidence" value="ECO:0007669"/>
    <property type="project" value="TreeGrafter"/>
</dbReference>
<dbReference type="AlphaFoldDB" id="A0A266N631"/>
<dbReference type="Pfam" id="PF02770">
    <property type="entry name" value="Acyl-CoA_dh_M"/>
    <property type="match status" value="1"/>
</dbReference>
<dbReference type="InterPro" id="IPR036250">
    <property type="entry name" value="AcylCo_DH-like_C"/>
</dbReference>
<dbReference type="OrthoDB" id="6967078at2"/>
<dbReference type="InterPro" id="IPR013786">
    <property type="entry name" value="AcylCoA_DH/ox_N"/>
</dbReference>
<gene>
    <name evidence="9" type="ORF">CJF39_19215</name>
</gene>
<feature type="domain" description="Acyl-CoA dehydrogenase/oxidase C-terminal" evidence="6">
    <location>
        <begin position="224"/>
        <end position="354"/>
    </location>
</feature>
<dbReference type="PANTHER" id="PTHR43884:SF12">
    <property type="entry name" value="ISOVALERYL-COA DEHYDROGENASE, MITOCHONDRIAL-RELATED"/>
    <property type="match status" value="1"/>
</dbReference>
<dbReference type="Gene3D" id="2.40.110.10">
    <property type="entry name" value="Butyryl-CoA Dehydrogenase, subunit A, domain 2"/>
    <property type="match status" value="1"/>
</dbReference>
<evidence type="ECO:0000259" key="8">
    <source>
        <dbReference type="Pfam" id="PF02771"/>
    </source>
</evidence>
<evidence type="ECO:0000259" key="6">
    <source>
        <dbReference type="Pfam" id="PF00441"/>
    </source>
</evidence>
<comment type="caution">
    <text evidence="9">The sequence shown here is derived from an EMBL/GenBank/DDBJ whole genome shotgun (WGS) entry which is preliminary data.</text>
</comment>
<evidence type="ECO:0000313" key="10">
    <source>
        <dbReference type="Proteomes" id="UP000215788"/>
    </source>
</evidence>
<evidence type="ECO:0000256" key="4">
    <source>
        <dbReference type="ARBA" id="ARBA00022827"/>
    </source>
</evidence>
<dbReference type="Gene3D" id="1.20.140.10">
    <property type="entry name" value="Butyryl-CoA Dehydrogenase, subunit A, domain 3"/>
    <property type="match status" value="1"/>
</dbReference>
<name>A0A266N631_9PSED</name>
<comment type="similarity">
    <text evidence="2 5">Belongs to the acyl-CoA dehydrogenase family.</text>
</comment>
<dbReference type="SUPFAM" id="SSF56645">
    <property type="entry name" value="Acyl-CoA dehydrogenase NM domain-like"/>
    <property type="match status" value="1"/>
</dbReference>
<dbReference type="InterPro" id="IPR037069">
    <property type="entry name" value="AcylCoA_DH/ox_N_sf"/>
</dbReference>
<keyword evidence="3 5" id="KW-0285">Flavoprotein</keyword>